<dbReference type="InterPro" id="IPR001789">
    <property type="entry name" value="Sig_transdc_resp-reg_receiver"/>
</dbReference>
<dbReference type="PANTHER" id="PTHR43547">
    <property type="entry name" value="TWO-COMPONENT HISTIDINE KINASE"/>
    <property type="match status" value="1"/>
</dbReference>
<dbReference type="RefSeq" id="WP_011940811.1">
    <property type="nucleotide sequence ID" value="NC_009483.1"/>
</dbReference>
<name>A5G8Q6_GEOUR</name>
<dbReference type="OrthoDB" id="9793321at2"/>
<dbReference type="Proteomes" id="UP000006695">
    <property type="component" value="Chromosome"/>
</dbReference>
<reference evidence="7 8" key="1">
    <citation type="submission" date="2007-05" db="EMBL/GenBank/DDBJ databases">
        <title>Complete sequence of Geobacter uraniireducens Rf4.</title>
        <authorList>
            <consortium name="US DOE Joint Genome Institute"/>
            <person name="Copeland A."/>
            <person name="Lucas S."/>
            <person name="Lapidus A."/>
            <person name="Barry K."/>
            <person name="Detter J.C."/>
            <person name="Glavina del Rio T."/>
            <person name="Hammon N."/>
            <person name="Israni S."/>
            <person name="Dalin E."/>
            <person name="Tice H."/>
            <person name="Pitluck S."/>
            <person name="Chertkov O."/>
            <person name="Brettin T."/>
            <person name="Bruce D."/>
            <person name="Han C."/>
            <person name="Schmutz J."/>
            <person name="Larimer F."/>
            <person name="Land M."/>
            <person name="Hauser L."/>
            <person name="Kyrpides N."/>
            <person name="Mikhailova N."/>
            <person name="Shelobolina E."/>
            <person name="Aklujkar M."/>
            <person name="Lovley D."/>
            <person name="Richardson P."/>
        </authorList>
    </citation>
    <scope>NUCLEOTIDE SEQUENCE [LARGE SCALE GENOMIC DNA]</scope>
    <source>
        <strain evidence="7 8">Rf4</strain>
    </source>
</reference>
<dbReference type="Gene3D" id="3.40.50.2300">
    <property type="match status" value="1"/>
</dbReference>
<dbReference type="PROSITE" id="PS50110">
    <property type="entry name" value="RESPONSE_REGULATORY"/>
    <property type="match status" value="1"/>
</dbReference>
<dbReference type="SMART" id="SM00448">
    <property type="entry name" value="REC"/>
    <property type="match status" value="1"/>
</dbReference>
<dbReference type="PANTHER" id="PTHR43547:SF2">
    <property type="entry name" value="HYBRID SIGNAL TRANSDUCTION HISTIDINE KINASE C"/>
    <property type="match status" value="1"/>
</dbReference>
<evidence type="ECO:0000256" key="5">
    <source>
        <dbReference type="SAM" id="Coils"/>
    </source>
</evidence>
<dbReference type="InterPro" id="IPR003661">
    <property type="entry name" value="HisK_dim/P_dom"/>
</dbReference>
<dbReference type="InterPro" id="IPR011006">
    <property type="entry name" value="CheY-like_superfamily"/>
</dbReference>
<dbReference type="SMART" id="SM00388">
    <property type="entry name" value="HisKA"/>
    <property type="match status" value="1"/>
</dbReference>
<evidence type="ECO:0000256" key="1">
    <source>
        <dbReference type="ARBA" id="ARBA00000085"/>
    </source>
</evidence>
<gene>
    <name evidence="7" type="ordered locus">Gura_4030</name>
</gene>
<feature type="domain" description="Response regulatory" evidence="6">
    <location>
        <begin position="3"/>
        <end position="118"/>
    </location>
</feature>
<accession>A5G8Q6</accession>
<dbReference type="EC" id="2.7.13.3" evidence="2"/>
<evidence type="ECO:0000256" key="3">
    <source>
        <dbReference type="ARBA" id="ARBA00022553"/>
    </source>
</evidence>
<evidence type="ECO:0000313" key="7">
    <source>
        <dbReference type="EMBL" id="ABQ28174.1"/>
    </source>
</evidence>
<keyword evidence="3 4" id="KW-0597">Phosphoprotein</keyword>
<evidence type="ECO:0000313" key="8">
    <source>
        <dbReference type="Proteomes" id="UP000006695"/>
    </source>
</evidence>
<protein>
    <recommendedName>
        <fullName evidence="2">histidine kinase</fullName>
        <ecNumber evidence="2">2.7.13.3</ecNumber>
    </recommendedName>
</protein>
<evidence type="ECO:0000259" key="6">
    <source>
        <dbReference type="PROSITE" id="PS50110"/>
    </source>
</evidence>
<dbReference type="Gene3D" id="1.10.287.130">
    <property type="match status" value="1"/>
</dbReference>
<dbReference type="Pfam" id="PF00512">
    <property type="entry name" value="HisKA"/>
    <property type="match status" value="1"/>
</dbReference>
<dbReference type="STRING" id="351605.Gura_4030"/>
<dbReference type="CDD" id="cd00082">
    <property type="entry name" value="HisKA"/>
    <property type="match status" value="1"/>
</dbReference>
<keyword evidence="8" id="KW-1185">Reference proteome</keyword>
<dbReference type="SUPFAM" id="SSF47384">
    <property type="entry name" value="Homodimeric domain of signal transducing histidine kinase"/>
    <property type="match status" value="1"/>
</dbReference>
<dbReference type="AlphaFoldDB" id="A5G8Q6"/>
<dbReference type="Pfam" id="PF00072">
    <property type="entry name" value="Response_reg"/>
    <property type="match status" value="1"/>
</dbReference>
<dbReference type="HOGENOM" id="CLU_000445_30_6_7"/>
<dbReference type="EMBL" id="CP000698">
    <property type="protein sequence ID" value="ABQ28174.1"/>
    <property type="molecule type" value="Genomic_DNA"/>
</dbReference>
<proteinExistence type="predicted"/>
<sequence>MGKILIIEDSKVAQAQLADILEKEFSLEFRENGRQGISSAHSNLPDLILLDIHLPRMNGYDVCKLLKNDADTREIPIIFITAMDAEKERVKGFEAGAVDYIVKPFYPQELLARVRTHMAAIRENRQALELEKLKLFKEMSVALSHEINNPLTAVYGFLYVLEKELVEPEEKIKTSLLHIRKEVERIRDIVAKLANASRISQTDYAGDAKMIDLHDI</sequence>
<dbReference type="KEGG" id="gur:Gura_4030"/>
<dbReference type="GO" id="GO:0000155">
    <property type="term" value="F:phosphorelay sensor kinase activity"/>
    <property type="evidence" value="ECO:0007669"/>
    <property type="project" value="InterPro"/>
</dbReference>
<evidence type="ECO:0000256" key="2">
    <source>
        <dbReference type="ARBA" id="ARBA00012438"/>
    </source>
</evidence>
<feature type="coiled-coil region" evidence="5">
    <location>
        <begin position="111"/>
        <end position="138"/>
    </location>
</feature>
<dbReference type="InterPro" id="IPR036097">
    <property type="entry name" value="HisK_dim/P_sf"/>
</dbReference>
<feature type="modified residue" description="4-aspartylphosphate" evidence="4">
    <location>
        <position position="51"/>
    </location>
</feature>
<dbReference type="SUPFAM" id="SSF52172">
    <property type="entry name" value="CheY-like"/>
    <property type="match status" value="1"/>
</dbReference>
<organism evidence="7 8">
    <name type="scientific">Geotalea uraniireducens (strain Rf4)</name>
    <name type="common">Geobacter uraniireducens</name>
    <dbReference type="NCBI Taxonomy" id="351605"/>
    <lineage>
        <taxon>Bacteria</taxon>
        <taxon>Pseudomonadati</taxon>
        <taxon>Thermodesulfobacteriota</taxon>
        <taxon>Desulfuromonadia</taxon>
        <taxon>Geobacterales</taxon>
        <taxon>Geobacteraceae</taxon>
        <taxon>Geotalea</taxon>
    </lineage>
</organism>
<evidence type="ECO:0000256" key="4">
    <source>
        <dbReference type="PROSITE-ProRule" id="PRU00169"/>
    </source>
</evidence>
<keyword evidence="5" id="KW-0175">Coiled coil</keyword>
<comment type="catalytic activity">
    <reaction evidence="1">
        <text>ATP + protein L-histidine = ADP + protein N-phospho-L-histidine.</text>
        <dbReference type="EC" id="2.7.13.3"/>
    </reaction>
</comment>